<evidence type="ECO:0000313" key="3">
    <source>
        <dbReference type="EMBL" id="UOF02160.1"/>
    </source>
</evidence>
<feature type="region of interest" description="Disordered" evidence="1">
    <location>
        <begin position="264"/>
        <end position="350"/>
    </location>
</feature>
<keyword evidence="2" id="KW-0732">Signal</keyword>
<dbReference type="EMBL" id="CP093442">
    <property type="protein sequence ID" value="UOF02160.1"/>
    <property type="molecule type" value="Genomic_DNA"/>
</dbReference>
<dbReference type="Proteomes" id="UP000830116">
    <property type="component" value="Chromosome"/>
</dbReference>
<feature type="signal peptide" evidence="2">
    <location>
        <begin position="1"/>
        <end position="22"/>
    </location>
</feature>
<keyword evidence="4" id="KW-1185">Reference proteome</keyword>
<dbReference type="PROSITE" id="PS51257">
    <property type="entry name" value="PROKAR_LIPOPROTEIN"/>
    <property type="match status" value="1"/>
</dbReference>
<protein>
    <submittedName>
        <fullName evidence="3">Uncharacterized protein</fullName>
    </submittedName>
</protein>
<evidence type="ECO:0000256" key="2">
    <source>
        <dbReference type="SAM" id="SignalP"/>
    </source>
</evidence>
<name>A0ABY4CB71_9BACT</name>
<feature type="chain" id="PRO_5047193606" evidence="2">
    <location>
        <begin position="23"/>
        <end position="350"/>
    </location>
</feature>
<sequence>MKLCVVLSLAFFLILLSCTLKEEPKAISTLPLTGMTNNAAKSVVPEVKPGDKSLENFARYFEQADAIHREAWWVLSNERRPMGKSPFGKIQRALLSSNGIKLSNKSLFSCDRYLVKRDIQSLTGFPQKFEIFEKCSTKTDAKRIAEVFAAKEADFYATFYSENLEEVLGLGATILNKNIRCDFKGNEKNQIVSLKCKDWAQDRSKEQMVRLDIYDYEKEGKNLIKLRGKVYENLSDIRKIEVDIPLEGKIKVLETELYAPEATPVATPAATPSSSQSPPPASSPSPSAKPEDQNAGPAVLEPGDPAQDETGAPLITPLPGVDPDVLMQRQNNEMVPLVQPPGTEEIPRAR</sequence>
<feature type="compositionally biased region" description="Low complexity" evidence="1">
    <location>
        <begin position="264"/>
        <end position="276"/>
    </location>
</feature>
<reference evidence="3" key="1">
    <citation type="submission" date="2022-03" db="EMBL/GenBank/DDBJ databases">
        <title>Genome Identification and Characterization of new species Bdellovibrio reynosense LBG001 sp. nov. from a Mexico soil sample.</title>
        <authorList>
            <person name="Camilli A."/>
            <person name="Ajao Y."/>
            <person name="Guo X."/>
        </authorList>
    </citation>
    <scope>NUCLEOTIDE SEQUENCE</scope>
    <source>
        <strain evidence="3">LBG001</strain>
    </source>
</reference>
<gene>
    <name evidence="3" type="ORF">MNR06_04220</name>
</gene>
<organism evidence="3 4">
    <name type="scientific">Bdellovibrio reynosensis</name>
    <dbReference type="NCBI Taxonomy" id="2835041"/>
    <lineage>
        <taxon>Bacteria</taxon>
        <taxon>Pseudomonadati</taxon>
        <taxon>Bdellovibrionota</taxon>
        <taxon>Bdellovibrionia</taxon>
        <taxon>Bdellovibrionales</taxon>
        <taxon>Pseudobdellovibrionaceae</taxon>
        <taxon>Bdellovibrio</taxon>
    </lineage>
</organism>
<dbReference type="RefSeq" id="WP_243538963.1">
    <property type="nucleotide sequence ID" value="NZ_CP093442.1"/>
</dbReference>
<proteinExistence type="predicted"/>
<accession>A0ABY4CB71</accession>
<evidence type="ECO:0000256" key="1">
    <source>
        <dbReference type="SAM" id="MobiDB-lite"/>
    </source>
</evidence>
<evidence type="ECO:0000313" key="4">
    <source>
        <dbReference type="Proteomes" id="UP000830116"/>
    </source>
</evidence>